<dbReference type="RefSeq" id="WP_133282733.1">
    <property type="nucleotide sequence ID" value="NZ_SMSI01000001.1"/>
</dbReference>
<evidence type="ECO:0000313" key="5">
    <source>
        <dbReference type="EMBL" id="TDH37896.1"/>
    </source>
</evidence>
<evidence type="ECO:0000313" key="6">
    <source>
        <dbReference type="Proteomes" id="UP000295131"/>
    </source>
</evidence>
<dbReference type="InterPro" id="IPR050555">
    <property type="entry name" value="Bact_Solute-Bind_Prot2"/>
</dbReference>
<organism evidence="5 6">
    <name type="scientific">Pseudohoeflea suaedae</name>
    <dbReference type="NCBI Taxonomy" id="877384"/>
    <lineage>
        <taxon>Bacteria</taxon>
        <taxon>Pseudomonadati</taxon>
        <taxon>Pseudomonadota</taxon>
        <taxon>Alphaproteobacteria</taxon>
        <taxon>Hyphomicrobiales</taxon>
        <taxon>Rhizobiaceae</taxon>
        <taxon>Pseudohoeflea</taxon>
    </lineage>
</organism>
<dbReference type="GO" id="GO:0030246">
    <property type="term" value="F:carbohydrate binding"/>
    <property type="evidence" value="ECO:0007669"/>
    <property type="project" value="TreeGrafter"/>
</dbReference>
<comment type="similarity">
    <text evidence="2">Belongs to the bacterial solute-binding protein 2 family.</text>
</comment>
<feature type="chain" id="PRO_5020382854" evidence="3">
    <location>
        <begin position="27"/>
        <end position="363"/>
    </location>
</feature>
<dbReference type="InterPro" id="IPR025997">
    <property type="entry name" value="SBP_2_dom"/>
</dbReference>
<name>A0A4R5PLS6_9HYPH</name>
<comment type="subcellular location">
    <subcellularLocation>
        <location evidence="1">Periplasm</location>
    </subcellularLocation>
</comment>
<evidence type="ECO:0000259" key="4">
    <source>
        <dbReference type="Pfam" id="PF13407"/>
    </source>
</evidence>
<gene>
    <name evidence="5" type="ORF">E2A64_01800</name>
</gene>
<dbReference type="PANTHER" id="PTHR30036:SF7">
    <property type="entry name" value="ABC TRANSPORTER PERIPLASMIC-BINDING PROTEIN YPHF"/>
    <property type="match status" value="1"/>
</dbReference>
<reference evidence="5 6" key="1">
    <citation type="journal article" date="2013" name="Int. J. Syst. Evol. Microbiol.">
        <title>Hoeflea suaedae sp. nov., an endophytic bacterium isolated from the root of the halophyte Suaeda maritima.</title>
        <authorList>
            <person name="Chung E.J."/>
            <person name="Park J.A."/>
            <person name="Pramanik P."/>
            <person name="Bibi F."/>
            <person name="Jeon C.O."/>
            <person name="Chung Y.R."/>
        </authorList>
    </citation>
    <scope>NUCLEOTIDE SEQUENCE [LARGE SCALE GENOMIC DNA]</scope>
    <source>
        <strain evidence="5 6">YC6898</strain>
    </source>
</reference>
<dbReference type="InterPro" id="IPR028082">
    <property type="entry name" value="Peripla_BP_I"/>
</dbReference>
<sequence length="363" mass="38448">MKINRSFFATLVASAVLLATPHAAFAQEGVPATISASATDEVPAKFAEKNVRIAVVRQLNTGDVYQNWIAGIESEADRLGIKLDVYNADGENAKQALFLQQAVATKPDAIIVGWGFVDSLAPGLEAAKAANIPVITFDVGAQPSDDFVTIDQGDKPMMAGILEKLKEDLGGGDIKGDVIYVYVPGYQALDRRDTVWREFIAENPGLNLVAQIGVVNSNTAAQTADQARAAMTANPDVVAIVAPYDEFAKGASLAVGELGRQSKTKVYGMDISTADIAVMVGENSPWVVTATTDMVNVGAVILRTTAAKIAGQLEGNTLSITPAVITQAELRDAKVQNVEELRKAFSALTTPEVSRAPWMDAVE</sequence>
<accession>A0A4R5PLS6</accession>
<evidence type="ECO:0000256" key="2">
    <source>
        <dbReference type="ARBA" id="ARBA00007639"/>
    </source>
</evidence>
<keyword evidence="6" id="KW-1185">Reference proteome</keyword>
<dbReference type="OrthoDB" id="7941261at2"/>
<dbReference type="SUPFAM" id="SSF53822">
    <property type="entry name" value="Periplasmic binding protein-like I"/>
    <property type="match status" value="1"/>
</dbReference>
<proteinExistence type="inferred from homology"/>
<feature type="domain" description="Periplasmic binding protein" evidence="4">
    <location>
        <begin position="53"/>
        <end position="312"/>
    </location>
</feature>
<dbReference type="Pfam" id="PF13407">
    <property type="entry name" value="Peripla_BP_4"/>
    <property type="match status" value="1"/>
</dbReference>
<keyword evidence="3" id="KW-0732">Signal</keyword>
<comment type="caution">
    <text evidence="5">The sequence shown here is derived from an EMBL/GenBank/DDBJ whole genome shotgun (WGS) entry which is preliminary data.</text>
</comment>
<dbReference type="Proteomes" id="UP000295131">
    <property type="component" value="Unassembled WGS sequence"/>
</dbReference>
<dbReference type="Gene3D" id="3.40.50.2300">
    <property type="match status" value="2"/>
</dbReference>
<dbReference type="EMBL" id="SMSI01000001">
    <property type="protein sequence ID" value="TDH37896.1"/>
    <property type="molecule type" value="Genomic_DNA"/>
</dbReference>
<protein>
    <submittedName>
        <fullName evidence="5">Sugar ABC transporter substrate-binding protein</fullName>
    </submittedName>
</protein>
<evidence type="ECO:0000256" key="1">
    <source>
        <dbReference type="ARBA" id="ARBA00004418"/>
    </source>
</evidence>
<evidence type="ECO:0000256" key="3">
    <source>
        <dbReference type="SAM" id="SignalP"/>
    </source>
</evidence>
<dbReference type="PANTHER" id="PTHR30036">
    <property type="entry name" value="D-XYLOSE-BINDING PERIPLASMIC PROTEIN"/>
    <property type="match status" value="1"/>
</dbReference>
<dbReference type="AlphaFoldDB" id="A0A4R5PLS6"/>
<feature type="signal peptide" evidence="3">
    <location>
        <begin position="1"/>
        <end position="26"/>
    </location>
</feature>
<dbReference type="GO" id="GO:0030288">
    <property type="term" value="C:outer membrane-bounded periplasmic space"/>
    <property type="evidence" value="ECO:0007669"/>
    <property type="project" value="TreeGrafter"/>
</dbReference>